<accession>A0ABT9YWE6</accession>
<keyword evidence="8" id="KW-1185">Reference proteome</keyword>
<comment type="similarity">
    <text evidence="2">Belongs to the SscA family.</text>
</comment>
<keyword evidence="3 6" id="KW-0812">Transmembrane</keyword>
<proteinExistence type="inferred from homology"/>
<dbReference type="NCBIfam" id="TIGR01732">
    <property type="entry name" value="tiny_TM_bacill"/>
    <property type="match status" value="1"/>
</dbReference>
<evidence type="ECO:0000256" key="3">
    <source>
        <dbReference type="ARBA" id="ARBA00022692"/>
    </source>
</evidence>
<gene>
    <name evidence="7" type="ORF">J2S02_000589</name>
</gene>
<dbReference type="InterPro" id="IPR010070">
    <property type="entry name" value="YjcZ-like"/>
</dbReference>
<evidence type="ECO:0000313" key="7">
    <source>
        <dbReference type="EMBL" id="MDQ0224267.1"/>
    </source>
</evidence>
<keyword evidence="4 6" id="KW-1133">Transmembrane helix</keyword>
<evidence type="ECO:0000256" key="1">
    <source>
        <dbReference type="ARBA" id="ARBA00004167"/>
    </source>
</evidence>
<dbReference type="EMBL" id="JAUSTZ010000001">
    <property type="protein sequence ID" value="MDQ0224267.1"/>
    <property type="molecule type" value="Genomic_DNA"/>
</dbReference>
<evidence type="ECO:0000256" key="6">
    <source>
        <dbReference type="SAM" id="Phobius"/>
    </source>
</evidence>
<dbReference type="RefSeq" id="WP_141231527.1">
    <property type="nucleotide sequence ID" value="NZ_CADEPK010000365.1"/>
</dbReference>
<keyword evidence="5 6" id="KW-0472">Membrane</keyword>
<protein>
    <submittedName>
        <fullName evidence="7">Uncharacterized protein (TIGR01732 family)</fullName>
    </submittedName>
</protein>
<organism evidence="7 8">
    <name type="scientific">Metabacillus niabensis</name>
    <dbReference type="NCBI Taxonomy" id="324854"/>
    <lineage>
        <taxon>Bacteria</taxon>
        <taxon>Bacillati</taxon>
        <taxon>Bacillota</taxon>
        <taxon>Bacilli</taxon>
        <taxon>Bacillales</taxon>
        <taxon>Bacillaceae</taxon>
        <taxon>Metabacillus</taxon>
    </lineage>
</organism>
<comment type="subcellular location">
    <subcellularLocation>
        <location evidence="1">Membrane</location>
        <topology evidence="1">Single-pass membrane protein</topology>
    </subcellularLocation>
</comment>
<evidence type="ECO:0000313" key="8">
    <source>
        <dbReference type="Proteomes" id="UP001232245"/>
    </source>
</evidence>
<feature type="transmembrane region" description="Helical" evidence="6">
    <location>
        <begin position="12"/>
        <end position="29"/>
    </location>
</feature>
<reference evidence="7 8" key="1">
    <citation type="submission" date="2023-07" db="EMBL/GenBank/DDBJ databases">
        <title>Genomic Encyclopedia of Type Strains, Phase IV (KMG-IV): sequencing the most valuable type-strain genomes for metagenomic binning, comparative biology and taxonomic classification.</title>
        <authorList>
            <person name="Goeker M."/>
        </authorList>
    </citation>
    <scope>NUCLEOTIDE SEQUENCE [LARGE SCALE GENOMIC DNA]</scope>
    <source>
        <strain evidence="7 8">DSM 17723</strain>
    </source>
</reference>
<evidence type="ECO:0000256" key="4">
    <source>
        <dbReference type="ARBA" id="ARBA00022989"/>
    </source>
</evidence>
<evidence type="ECO:0000256" key="5">
    <source>
        <dbReference type="ARBA" id="ARBA00023136"/>
    </source>
</evidence>
<evidence type="ECO:0000256" key="2">
    <source>
        <dbReference type="ARBA" id="ARBA00010221"/>
    </source>
</evidence>
<comment type="caution">
    <text evidence="7">The sequence shown here is derived from an EMBL/GenBank/DDBJ whole genome shotgun (WGS) entry which is preliminary data.</text>
</comment>
<name>A0ABT9YWE6_9BACI</name>
<dbReference type="Pfam" id="PF09680">
    <property type="entry name" value="YjcZ_2"/>
    <property type="match status" value="1"/>
</dbReference>
<dbReference type="Proteomes" id="UP001232245">
    <property type="component" value="Unassembled WGS sequence"/>
</dbReference>
<sequence length="30" mass="3351">MGKEFGFSNNFALLVVLFILLIIIGAAYIY</sequence>